<dbReference type="PANTHER" id="PTHR42760:SF83">
    <property type="entry name" value="(3R)-3-HYDROXYACYL-COA DEHYDROGENASE"/>
    <property type="match status" value="1"/>
</dbReference>
<dbReference type="AlphaFoldDB" id="A0AAU7C9Z2"/>
<name>A0AAU7C9Z2_9BACT</name>
<keyword evidence="2" id="KW-0560">Oxidoreductase</keyword>
<dbReference type="PRINTS" id="PR00080">
    <property type="entry name" value="SDRFAMILY"/>
</dbReference>
<protein>
    <submittedName>
        <fullName evidence="3">SDR family NAD(P)-dependent oxidoreductase</fullName>
    </submittedName>
</protein>
<dbReference type="RefSeq" id="WP_406694517.1">
    <property type="nucleotide sequence ID" value="NZ_CP155447.1"/>
</dbReference>
<dbReference type="InterPro" id="IPR020904">
    <property type="entry name" value="Sc_DH/Rdtase_CS"/>
</dbReference>
<dbReference type="Pfam" id="PF13561">
    <property type="entry name" value="adh_short_C2"/>
    <property type="match status" value="1"/>
</dbReference>
<dbReference type="PROSITE" id="PS00061">
    <property type="entry name" value="ADH_SHORT"/>
    <property type="match status" value="1"/>
</dbReference>
<dbReference type="PRINTS" id="PR00081">
    <property type="entry name" value="GDHRDH"/>
</dbReference>
<dbReference type="FunFam" id="3.40.50.720:FF:000084">
    <property type="entry name" value="Short-chain dehydrogenase reductase"/>
    <property type="match status" value="1"/>
</dbReference>
<accession>A0AAU7C9Z2</accession>
<evidence type="ECO:0000256" key="2">
    <source>
        <dbReference type="ARBA" id="ARBA00023002"/>
    </source>
</evidence>
<evidence type="ECO:0000256" key="1">
    <source>
        <dbReference type="ARBA" id="ARBA00006484"/>
    </source>
</evidence>
<comment type="similarity">
    <text evidence="1">Belongs to the short-chain dehydrogenases/reductases (SDR) family.</text>
</comment>
<sequence length="269" mass="28551">MTLEGKVAIVTGAGSRRGIGRAIALGLAREGADVAVTEWAGEGVADAIQALGRRSMAAAIDVADAPAVHQFVEAVTREFGRIDILVNNAGFCEFVPFLELSEELWDRTLAVNLKGYFLFGQCVARQMVRQGTGGKILNISSQAAEAAGEEKVHYCVSKAGVKMLTQGMALELARHQIQVNAIAPGTIDTEIVREPNIQALVERERQHSTIPLGRMGTAADVVGAALFLCSPASDYITGATLLVDGGMLSGSLLPEEFRTANFPKDADLR</sequence>
<dbReference type="EMBL" id="CP155447">
    <property type="protein sequence ID" value="XBH01772.1"/>
    <property type="molecule type" value="Genomic_DNA"/>
</dbReference>
<reference evidence="3" key="1">
    <citation type="submission" date="2024-05" db="EMBL/GenBank/DDBJ databases">
        <title>Planctomycetes of the genus Singulisphaera possess chitinolytic capabilities.</title>
        <authorList>
            <person name="Ivanova A."/>
        </authorList>
    </citation>
    <scope>NUCLEOTIDE SEQUENCE</scope>
    <source>
        <strain evidence="3">Ch08T</strain>
    </source>
</reference>
<dbReference type="SUPFAM" id="SSF51735">
    <property type="entry name" value="NAD(P)-binding Rossmann-fold domains"/>
    <property type="match status" value="1"/>
</dbReference>
<evidence type="ECO:0000313" key="3">
    <source>
        <dbReference type="EMBL" id="XBH01772.1"/>
    </source>
</evidence>
<dbReference type="GO" id="GO:0006633">
    <property type="term" value="P:fatty acid biosynthetic process"/>
    <property type="evidence" value="ECO:0007669"/>
    <property type="project" value="TreeGrafter"/>
</dbReference>
<dbReference type="InterPro" id="IPR036291">
    <property type="entry name" value="NAD(P)-bd_dom_sf"/>
</dbReference>
<organism evidence="3">
    <name type="scientific">Singulisphaera sp. Ch08</name>
    <dbReference type="NCBI Taxonomy" id="3120278"/>
    <lineage>
        <taxon>Bacteria</taxon>
        <taxon>Pseudomonadati</taxon>
        <taxon>Planctomycetota</taxon>
        <taxon>Planctomycetia</taxon>
        <taxon>Isosphaerales</taxon>
        <taxon>Isosphaeraceae</taxon>
        <taxon>Singulisphaera</taxon>
    </lineage>
</organism>
<dbReference type="GO" id="GO:0048038">
    <property type="term" value="F:quinone binding"/>
    <property type="evidence" value="ECO:0007669"/>
    <property type="project" value="TreeGrafter"/>
</dbReference>
<dbReference type="NCBIfam" id="NF005559">
    <property type="entry name" value="PRK07231.1"/>
    <property type="match status" value="1"/>
</dbReference>
<dbReference type="GO" id="GO:0016616">
    <property type="term" value="F:oxidoreductase activity, acting on the CH-OH group of donors, NAD or NADP as acceptor"/>
    <property type="evidence" value="ECO:0007669"/>
    <property type="project" value="TreeGrafter"/>
</dbReference>
<proteinExistence type="inferred from homology"/>
<dbReference type="Gene3D" id="3.40.50.720">
    <property type="entry name" value="NAD(P)-binding Rossmann-like Domain"/>
    <property type="match status" value="1"/>
</dbReference>
<dbReference type="PANTHER" id="PTHR42760">
    <property type="entry name" value="SHORT-CHAIN DEHYDROGENASES/REDUCTASES FAMILY MEMBER"/>
    <property type="match status" value="1"/>
</dbReference>
<gene>
    <name evidence="3" type="ORF">V5E97_25930</name>
</gene>
<dbReference type="InterPro" id="IPR002347">
    <property type="entry name" value="SDR_fam"/>
</dbReference>